<evidence type="ECO:0000313" key="1">
    <source>
        <dbReference type="EMBL" id="VDP91541.1"/>
    </source>
</evidence>
<proteinExistence type="predicted"/>
<keyword evidence="2" id="KW-1185">Reference proteome</keyword>
<reference evidence="1 2" key="2">
    <citation type="submission" date="2018-11" db="EMBL/GenBank/DDBJ databases">
        <authorList>
            <consortium name="Pathogen Informatics"/>
        </authorList>
    </citation>
    <scope>NUCLEOTIDE SEQUENCE [LARGE SCALE GENOMIC DNA]</scope>
    <source>
        <strain evidence="1 2">Egypt</strain>
    </source>
</reference>
<dbReference type="OrthoDB" id="6270872at2759"/>
<reference evidence="3" key="1">
    <citation type="submission" date="2016-06" db="UniProtKB">
        <authorList>
            <consortium name="WormBaseParasite"/>
        </authorList>
    </citation>
    <scope>IDENTIFICATION</scope>
</reference>
<dbReference type="WBParaSite" id="ECPE_0001430901-mRNA-1">
    <property type="protein sequence ID" value="ECPE_0001430901-mRNA-1"/>
    <property type="gene ID" value="ECPE_0001430901"/>
</dbReference>
<protein>
    <submittedName>
        <fullName evidence="3">E3 ubiquitin protein ligase</fullName>
    </submittedName>
</protein>
<sequence>MASEDSTEDFVVVNEKDNAEREALTRLQTAADVLGKALAVQVASTEEIRAKYVRNLCSKLVSASTETAKLRAEVEALKLSADKNDKEMKASL</sequence>
<dbReference type="Proteomes" id="UP000272942">
    <property type="component" value="Unassembled WGS sequence"/>
</dbReference>
<name>A0A183B4Y4_9TREM</name>
<dbReference type="EMBL" id="UZAN01057142">
    <property type="protein sequence ID" value="VDP91541.1"/>
    <property type="molecule type" value="Genomic_DNA"/>
</dbReference>
<dbReference type="AlphaFoldDB" id="A0A183B4Y4"/>
<organism evidence="3">
    <name type="scientific">Echinostoma caproni</name>
    <dbReference type="NCBI Taxonomy" id="27848"/>
    <lineage>
        <taxon>Eukaryota</taxon>
        <taxon>Metazoa</taxon>
        <taxon>Spiralia</taxon>
        <taxon>Lophotrochozoa</taxon>
        <taxon>Platyhelminthes</taxon>
        <taxon>Trematoda</taxon>
        <taxon>Digenea</taxon>
        <taxon>Plagiorchiida</taxon>
        <taxon>Echinostomata</taxon>
        <taxon>Echinostomatoidea</taxon>
        <taxon>Echinostomatidae</taxon>
        <taxon>Echinostoma</taxon>
    </lineage>
</organism>
<accession>A0A183B4Y4</accession>
<evidence type="ECO:0000313" key="2">
    <source>
        <dbReference type="Proteomes" id="UP000272942"/>
    </source>
</evidence>
<gene>
    <name evidence="1" type="ORF">ECPE_LOCUS14269</name>
</gene>
<evidence type="ECO:0000313" key="3">
    <source>
        <dbReference type="WBParaSite" id="ECPE_0001430901-mRNA-1"/>
    </source>
</evidence>